<dbReference type="EMBL" id="QGGR01000003">
    <property type="protein sequence ID" value="PWK50196.1"/>
    <property type="molecule type" value="Genomic_DNA"/>
</dbReference>
<gene>
    <name evidence="2" type="ORF">BC793_10377</name>
</gene>
<evidence type="ECO:0000313" key="2">
    <source>
        <dbReference type="EMBL" id="PWK50196.1"/>
    </source>
</evidence>
<dbReference type="Pfam" id="PF17653">
    <property type="entry name" value="DUF5522"/>
    <property type="match status" value="1"/>
</dbReference>
<accession>A0A316FR46</accession>
<keyword evidence="3" id="KW-1185">Reference proteome</keyword>
<dbReference type="OrthoDB" id="5244683at2"/>
<protein>
    <submittedName>
        <fullName evidence="2">Uncharacterized protein</fullName>
    </submittedName>
</protein>
<sequence>MVRGVNRPLTEPHPSRLAPEHPRRADILAAHAEALDEGRAGYLDPESGLFVLTAGFLAARGTCCSRGCRHCPYVGGP</sequence>
<evidence type="ECO:0000313" key="3">
    <source>
        <dbReference type="Proteomes" id="UP000245697"/>
    </source>
</evidence>
<dbReference type="Proteomes" id="UP000245697">
    <property type="component" value="Unassembled WGS sequence"/>
</dbReference>
<reference evidence="2 3" key="1">
    <citation type="submission" date="2018-05" db="EMBL/GenBank/DDBJ databases">
        <title>Genomic Encyclopedia of Archaeal and Bacterial Type Strains, Phase II (KMG-II): from individual species to whole genera.</title>
        <authorList>
            <person name="Goeker M."/>
        </authorList>
    </citation>
    <scope>NUCLEOTIDE SEQUENCE [LARGE SCALE GENOMIC DNA]</scope>
    <source>
        <strain evidence="2 3">DSM 45184</strain>
    </source>
</reference>
<name>A0A316FR46_9ACTN</name>
<proteinExistence type="predicted"/>
<dbReference type="AlphaFoldDB" id="A0A316FR46"/>
<comment type="caution">
    <text evidence="2">The sequence shown here is derived from an EMBL/GenBank/DDBJ whole genome shotgun (WGS) entry which is preliminary data.</text>
</comment>
<evidence type="ECO:0000256" key="1">
    <source>
        <dbReference type="SAM" id="MobiDB-lite"/>
    </source>
</evidence>
<feature type="region of interest" description="Disordered" evidence="1">
    <location>
        <begin position="1"/>
        <end position="22"/>
    </location>
</feature>
<organism evidence="2 3">
    <name type="scientific">Actinoplanes xinjiangensis</name>
    <dbReference type="NCBI Taxonomy" id="512350"/>
    <lineage>
        <taxon>Bacteria</taxon>
        <taxon>Bacillati</taxon>
        <taxon>Actinomycetota</taxon>
        <taxon>Actinomycetes</taxon>
        <taxon>Micromonosporales</taxon>
        <taxon>Micromonosporaceae</taxon>
        <taxon>Actinoplanes</taxon>
    </lineage>
</organism>
<dbReference type="InterPro" id="IPR040807">
    <property type="entry name" value="DUF5522"/>
</dbReference>